<organism evidence="12 13">
    <name type="scientific">Zhihengliuella salsuginis</name>
    <dbReference type="NCBI Taxonomy" id="578222"/>
    <lineage>
        <taxon>Bacteria</taxon>
        <taxon>Bacillati</taxon>
        <taxon>Actinomycetota</taxon>
        <taxon>Actinomycetes</taxon>
        <taxon>Micrococcales</taxon>
        <taxon>Micrococcaceae</taxon>
        <taxon>Zhihengliuella</taxon>
    </lineage>
</organism>
<comment type="catalytic activity">
    <reaction evidence="11">
        <text>S-methyl-5'-thioadenosine + phosphate = 5-(methylsulfanyl)-alpha-D-ribose 1-phosphate + adenine</text>
        <dbReference type="Rhea" id="RHEA:11852"/>
        <dbReference type="ChEBI" id="CHEBI:16708"/>
        <dbReference type="ChEBI" id="CHEBI:17509"/>
        <dbReference type="ChEBI" id="CHEBI:43474"/>
        <dbReference type="ChEBI" id="CHEBI:58533"/>
        <dbReference type="EC" id="2.4.2.28"/>
    </reaction>
    <physiologicalReaction direction="left-to-right" evidence="11">
        <dbReference type="Rhea" id="RHEA:11853"/>
    </physiologicalReaction>
</comment>
<comment type="catalytic activity">
    <reaction evidence="9">
        <text>adenosine + H2O + H(+) = inosine + NH4(+)</text>
        <dbReference type="Rhea" id="RHEA:24408"/>
        <dbReference type="ChEBI" id="CHEBI:15377"/>
        <dbReference type="ChEBI" id="CHEBI:15378"/>
        <dbReference type="ChEBI" id="CHEBI:16335"/>
        <dbReference type="ChEBI" id="CHEBI:17596"/>
        <dbReference type="ChEBI" id="CHEBI:28938"/>
        <dbReference type="EC" id="3.5.4.4"/>
    </reaction>
    <physiologicalReaction direction="left-to-right" evidence="9">
        <dbReference type="Rhea" id="RHEA:24409"/>
    </physiologicalReaction>
</comment>
<comment type="catalytic activity">
    <reaction evidence="1">
        <text>inosine + phosphate = alpha-D-ribose 1-phosphate + hypoxanthine</text>
        <dbReference type="Rhea" id="RHEA:27646"/>
        <dbReference type="ChEBI" id="CHEBI:17368"/>
        <dbReference type="ChEBI" id="CHEBI:17596"/>
        <dbReference type="ChEBI" id="CHEBI:43474"/>
        <dbReference type="ChEBI" id="CHEBI:57720"/>
        <dbReference type="EC" id="2.4.2.1"/>
    </reaction>
    <physiologicalReaction direction="left-to-right" evidence="1">
        <dbReference type="Rhea" id="RHEA:27647"/>
    </physiologicalReaction>
</comment>
<keyword evidence="5" id="KW-0479">Metal-binding</keyword>
<protein>
    <submittedName>
        <fullName evidence="12">Laccase domain protein</fullName>
    </submittedName>
</protein>
<dbReference type="InterPro" id="IPR003730">
    <property type="entry name" value="Cu_polyphenol_OxRdtase"/>
</dbReference>
<evidence type="ECO:0000256" key="7">
    <source>
        <dbReference type="ARBA" id="ARBA00022833"/>
    </source>
</evidence>
<dbReference type="InterPro" id="IPR011324">
    <property type="entry name" value="Cytotoxic_necrot_fac-like_cat"/>
</dbReference>
<keyword evidence="13" id="KW-1185">Reference proteome</keyword>
<dbReference type="PANTHER" id="PTHR30616:SF2">
    <property type="entry name" value="PURINE NUCLEOSIDE PHOSPHORYLASE LACC1"/>
    <property type="match status" value="1"/>
</dbReference>
<evidence type="ECO:0000256" key="5">
    <source>
        <dbReference type="ARBA" id="ARBA00022723"/>
    </source>
</evidence>
<reference evidence="13" key="1">
    <citation type="journal article" date="2019" name="Int. J. Syst. Evol. Microbiol.">
        <title>The Global Catalogue of Microorganisms (GCM) 10K type strain sequencing project: providing services to taxonomists for standard genome sequencing and annotation.</title>
        <authorList>
            <consortium name="The Broad Institute Genomics Platform"/>
            <consortium name="The Broad Institute Genome Sequencing Center for Infectious Disease"/>
            <person name="Wu L."/>
            <person name="Ma J."/>
        </authorList>
    </citation>
    <scope>NUCLEOTIDE SEQUENCE [LARGE SCALE GENOMIC DNA]</scope>
    <source>
        <strain evidence="13">KCTC 19466</strain>
    </source>
</reference>
<dbReference type="CDD" id="cd16833">
    <property type="entry name" value="YfiH"/>
    <property type="match status" value="1"/>
</dbReference>
<sequence length="251" mass="25807">MLQFSQPVDGGDRSVRVAFTTREAGNLALHVGDDPAAVAARRDRLVPDLGLPGPAQFMDQIHSSLVAHVEGPVSPAPTADALVTTADDLPLAVMVADCLPVVVSAVAGGRVALAAAHAGRRGLLDGVLRETVSALRAAVPADGGAEPVITAWIGPSICGRCYEVPATMRAEAEQQLPGTGSTTRWGSDGLDLPAGAARQLRGLGADVVESGACTLEDERFYSYREDPGTGRIAGIIWLGAGGGAETRREKA</sequence>
<gene>
    <name evidence="12" type="ORF">GCM10008096_04570</name>
</gene>
<comment type="similarity">
    <text evidence="3">Belongs to the purine nucleoside phosphorylase YfiH/LACC1 family.</text>
</comment>
<evidence type="ECO:0000313" key="13">
    <source>
        <dbReference type="Proteomes" id="UP000642819"/>
    </source>
</evidence>
<evidence type="ECO:0000256" key="6">
    <source>
        <dbReference type="ARBA" id="ARBA00022801"/>
    </source>
</evidence>
<dbReference type="Pfam" id="PF02578">
    <property type="entry name" value="Cu-oxidase_4"/>
    <property type="match status" value="1"/>
</dbReference>
<evidence type="ECO:0000256" key="8">
    <source>
        <dbReference type="ARBA" id="ARBA00023008"/>
    </source>
</evidence>
<comment type="caution">
    <text evidence="12">The sequence shown here is derived from an EMBL/GenBank/DDBJ whole genome shotgun (WGS) entry which is preliminary data.</text>
</comment>
<proteinExistence type="inferred from homology"/>
<evidence type="ECO:0000256" key="3">
    <source>
        <dbReference type="ARBA" id="ARBA00007353"/>
    </source>
</evidence>
<comment type="function">
    <text evidence="2">Purine nucleoside enzyme that catalyzes the phosphorolysis of adenosine and inosine nucleosides, yielding D-ribose 1-phosphate and the respective free bases, adenine and hypoxanthine. Also catalyzes the phosphorolysis of S-methyl-5'-thioadenosine into adenine and S-methyl-5-thio-alpha-D-ribose 1-phosphate. Also has adenosine deaminase activity.</text>
</comment>
<keyword evidence="8" id="KW-0186">Copper</keyword>
<name>A0ABQ3GC64_9MICC</name>
<evidence type="ECO:0000256" key="1">
    <source>
        <dbReference type="ARBA" id="ARBA00000553"/>
    </source>
</evidence>
<evidence type="ECO:0000256" key="10">
    <source>
        <dbReference type="ARBA" id="ARBA00048968"/>
    </source>
</evidence>
<dbReference type="EMBL" id="BMXK01000002">
    <property type="protein sequence ID" value="GHD00976.1"/>
    <property type="molecule type" value="Genomic_DNA"/>
</dbReference>
<evidence type="ECO:0000256" key="11">
    <source>
        <dbReference type="ARBA" id="ARBA00049893"/>
    </source>
</evidence>
<dbReference type="PANTHER" id="PTHR30616">
    <property type="entry name" value="UNCHARACTERIZED PROTEIN YFIH"/>
    <property type="match status" value="1"/>
</dbReference>
<evidence type="ECO:0000256" key="2">
    <source>
        <dbReference type="ARBA" id="ARBA00003215"/>
    </source>
</evidence>
<dbReference type="SUPFAM" id="SSF64438">
    <property type="entry name" value="CNF1/YfiH-like putative cysteine hydrolases"/>
    <property type="match status" value="1"/>
</dbReference>
<keyword evidence="6" id="KW-0378">Hydrolase</keyword>
<evidence type="ECO:0000256" key="4">
    <source>
        <dbReference type="ARBA" id="ARBA00022679"/>
    </source>
</evidence>
<keyword evidence="7" id="KW-0862">Zinc</keyword>
<evidence type="ECO:0000313" key="12">
    <source>
        <dbReference type="EMBL" id="GHD00976.1"/>
    </source>
</evidence>
<keyword evidence="4" id="KW-0808">Transferase</keyword>
<dbReference type="Proteomes" id="UP000642819">
    <property type="component" value="Unassembled WGS sequence"/>
</dbReference>
<evidence type="ECO:0000256" key="9">
    <source>
        <dbReference type="ARBA" id="ARBA00047989"/>
    </source>
</evidence>
<accession>A0ABQ3GC64</accession>
<comment type="catalytic activity">
    <reaction evidence="10">
        <text>adenosine + phosphate = alpha-D-ribose 1-phosphate + adenine</text>
        <dbReference type="Rhea" id="RHEA:27642"/>
        <dbReference type="ChEBI" id="CHEBI:16335"/>
        <dbReference type="ChEBI" id="CHEBI:16708"/>
        <dbReference type="ChEBI" id="CHEBI:43474"/>
        <dbReference type="ChEBI" id="CHEBI:57720"/>
        <dbReference type="EC" id="2.4.2.1"/>
    </reaction>
    <physiologicalReaction direction="left-to-right" evidence="10">
        <dbReference type="Rhea" id="RHEA:27643"/>
    </physiologicalReaction>
</comment>
<dbReference type="InterPro" id="IPR038371">
    <property type="entry name" value="Cu_polyphenol_OxRdtase_sf"/>
</dbReference>
<dbReference type="Gene3D" id="3.60.140.10">
    <property type="entry name" value="CNF1/YfiH-like putative cysteine hydrolases"/>
    <property type="match status" value="1"/>
</dbReference>
<dbReference type="RefSeq" id="WP_189348509.1">
    <property type="nucleotide sequence ID" value="NZ_BMXK01000002.1"/>
</dbReference>